<keyword evidence="8 10" id="KW-0012">Acyltransferase</keyword>
<sequence length="344" mass="39562">MDEKNSLKYLTSSKRIGNFTPGCGKNRLIGADIKILGLSFLMILIPSVWFVFYQLPLYEGFYKCFAVEVVFIASMLVDLLTLVDVGTTDSGIIPRATLKVNRNYNYYIEPRNPEGSLIKLKICKTCHILRPPRSFHCKKCGTCIEVHDHHCPFTGTCIGRRNHIKFIRFLFATFSHGVFAALLGIYPLWLKYNKPITNMYKFTSVILMGYSLVIMTLMFFFGMFHVHLSITNVTTNEKLRGSYKKKTNPWDLGTKRNWHEKTEVNPATPSSIFDNLRSLMEDEEQFYHSILSRYGTLVCQKVSLSKSDNTSDSENEFIEYNNHGLIKMMQSEEMINIESIDDAV</sequence>
<keyword evidence="13" id="KW-1185">Reference proteome</keyword>
<evidence type="ECO:0000256" key="8">
    <source>
        <dbReference type="ARBA" id="ARBA00023315"/>
    </source>
</evidence>
<organism evidence="12 13">
    <name type="scientific">Euplotes crassus</name>
    <dbReference type="NCBI Taxonomy" id="5936"/>
    <lineage>
        <taxon>Eukaryota</taxon>
        <taxon>Sar</taxon>
        <taxon>Alveolata</taxon>
        <taxon>Ciliophora</taxon>
        <taxon>Intramacronucleata</taxon>
        <taxon>Spirotrichea</taxon>
        <taxon>Hypotrichia</taxon>
        <taxon>Euplotida</taxon>
        <taxon>Euplotidae</taxon>
        <taxon>Moneuplotes</taxon>
    </lineage>
</organism>
<dbReference type="PANTHER" id="PTHR22883:SF43">
    <property type="entry name" value="PALMITOYLTRANSFERASE APP"/>
    <property type="match status" value="1"/>
</dbReference>
<dbReference type="InterPro" id="IPR001594">
    <property type="entry name" value="Palmitoyltrfase_DHHC"/>
</dbReference>
<dbReference type="PROSITE" id="PS50216">
    <property type="entry name" value="DHHC"/>
    <property type="match status" value="1"/>
</dbReference>
<protein>
    <recommendedName>
        <fullName evidence="10">Palmitoyltransferase</fullName>
        <ecNumber evidence="10">2.3.1.225</ecNumber>
    </recommendedName>
</protein>
<dbReference type="GO" id="GO:0005794">
    <property type="term" value="C:Golgi apparatus"/>
    <property type="evidence" value="ECO:0007669"/>
    <property type="project" value="TreeGrafter"/>
</dbReference>
<dbReference type="GO" id="GO:0019706">
    <property type="term" value="F:protein-cysteine S-palmitoyltransferase activity"/>
    <property type="evidence" value="ECO:0007669"/>
    <property type="project" value="UniProtKB-EC"/>
</dbReference>
<dbReference type="GO" id="GO:0005783">
    <property type="term" value="C:endoplasmic reticulum"/>
    <property type="evidence" value="ECO:0007669"/>
    <property type="project" value="TreeGrafter"/>
</dbReference>
<evidence type="ECO:0000259" key="11">
    <source>
        <dbReference type="Pfam" id="PF01529"/>
    </source>
</evidence>
<feature type="transmembrane region" description="Helical" evidence="10">
    <location>
        <begin position="65"/>
        <end position="85"/>
    </location>
</feature>
<keyword evidence="2 10" id="KW-0808">Transferase</keyword>
<evidence type="ECO:0000256" key="7">
    <source>
        <dbReference type="ARBA" id="ARBA00023288"/>
    </source>
</evidence>
<evidence type="ECO:0000256" key="2">
    <source>
        <dbReference type="ARBA" id="ARBA00022679"/>
    </source>
</evidence>
<keyword evidence="7" id="KW-0449">Lipoprotein</keyword>
<name>A0AAD1XLV2_EUPCR</name>
<comment type="catalytic activity">
    <reaction evidence="9 10">
        <text>L-cysteinyl-[protein] + hexadecanoyl-CoA = S-hexadecanoyl-L-cysteinyl-[protein] + CoA</text>
        <dbReference type="Rhea" id="RHEA:36683"/>
        <dbReference type="Rhea" id="RHEA-COMP:10131"/>
        <dbReference type="Rhea" id="RHEA-COMP:11032"/>
        <dbReference type="ChEBI" id="CHEBI:29950"/>
        <dbReference type="ChEBI" id="CHEBI:57287"/>
        <dbReference type="ChEBI" id="CHEBI:57379"/>
        <dbReference type="ChEBI" id="CHEBI:74151"/>
        <dbReference type="EC" id="2.3.1.225"/>
    </reaction>
</comment>
<evidence type="ECO:0000313" key="13">
    <source>
        <dbReference type="Proteomes" id="UP001295684"/>
    </source>
</evidence>
<gene>
    <name evidence="12" type="ORF">ECRASSUSDP1_LOCUS16435</name>
</gene>
<evidence type="ECO:0000256" key="6">
    <source>
        <dbReference type="ARBA" id="ARBA00023139"/>
    </source>
</evidence>
<keyword evidence="5 10" id="KW-0472">Membrane</keyword>
<comment type="similarity">
    <text evidence="10">Belongs to the DHHC palmitoyltransferase family.</text>
</comment>
<evidence type="ECO:0000256" key="10">
    <source>
        <dbReference type="RuleBase" id="RU079119"/>
    </source>
</evidence>
<keyword evidence="6" id="KW-0564">Palmitate</keyword>
<keyword evidence="4 10" id="KW-1133">Transmembrane helix</keyword>
<feature type="domain" description="Palmitoyltransferase DHHC" evidence="11">
    <location>
        <begin position="119"/>
        <end position="240"/>
    </location>
</feature>
<evidence type="ECO:0000313" key="12">
    <source>
        <dbReference type="EMBL" id="CAI2375075.1"/>
    </source>
</evidence>
<evidence type="ECO:0000256" key="4">
    <source>
        <dbReference type="ARBA" id="ARBA00022989"/>
    </source>
</evidence>
<proteinExistence type="inferred from homology"/>
<evidence type="ECO:0000256" key="3">
    <source>
        <dbReference type="ARBA" id="ARBA00022692"/>
    </source>
</evidence>
<keyword evidence="3 10" id="KW-0812">Transmembrane</keyword>
<dbReference type="InterPro" id="IPR039859">
    <property type="entry name" value="PFA4/ZDH16/20/ERF2-like"/>
</dbReference>
<dbReference type="GO" id="GO:0006612">
    <property type="term" value="P:protein targeting to membrane"/>
    <property type="evidence" value="ECO:0007669"/>
    <property type="project" value="TreeGrafter"/>
</dbReference>
<evidence type="ECO:0000256" key="9">
    <source>
        <dbReference type="ARBA" id="ARBA00048048"/>
    </source>
</evidence>
<evidence type="ECO:0000256" key="1">
    <source>
        <dbReference type="ARBA" id="ARBA00004127"/>
    </source>
</evidence>
<feature type="transmembrane region" description="Helical" evidence="10">
    <location>
        <begin position="35"/>
        <end position="53"/>
    </location>
</feature>
<evidence type="ECO:0000256" key="5">
    <source>
        <dbReference type="ARBA" id="ARBA00023136"/>
    </source>
</evidence>
<reference evidence="12" key="1">
    <citation type="submission" date="2023-07" db="EMBL/GenBank/DDBJ databases">
        <authorList>
            <consortium name="AG Swart"/>
            <person name="Singh M."/>
            <person name="Singh A."/>
            <person name="Seah K."/>
            <person name="Emmerich C."/>
        </authorList>
    </citation>
    <scope>NUCLEOTIDE SEQUENCE</scope>
    <source>
        <strain evidence="12">DP1</strain>
    </source>
</reference>
<comment type="domain">
    <text evidence="10">The DHHC domain is required for palmitoyltransferase activity.</text>
</comment>
<dbReference type="Pfam" id="PF01529">
    <property type="entry name" value="DHHC"/>
    <property type="match status" value="1"/>
</dbReference>
<accession>A0AAD1XLV2</accession>
<dbReference type="EC" id="2.3.1.225" evidence="10"/>
<dbReference type="PANTHER" id="PTHR22883">
    <property type="entry name" value="ZINC FINGER DHHC DOMAIN CONTAINING PROTEIN"/>
    <property type="match status" value="1"/>
</dbReference>
<comment type="caution">
    <text evidence="12">The sequence shown here is derived from an EMBL/GenBank/DDBJ whole genome shotgun (WGS) entry which is preliminary data.</text>
</comment>
<feature type="transmembrane region" description="Helical" evidence="10">
    <location>
        <begin position="169"/>
        <end position="190"/>
    </location>
</feature>
<comment type="subcellular location">
    <subcellularLocation>
        <location evidence="1">Endomembrane system</location>
        <topology evidence="1">Multi-pass membrane protein</topology>
    </subcellularLocation>
</comment>
<feature type="transmembrane region" description="Helical" evidence="10">
    <location>
        <begin position="202"/>
        <end position="224"/>
    </location>
</feature>
<dbReference type="EMBL" id="CAMPGE010016523">
    <property type="protein sequence ID" value="CAI2375075.1"/>
    <property type="molecule type" value="Genomic_DNA"/>
</dbReference>
<dbReference type="AlphaFoldDB" id="A0AAD1XLV2"/>
<dbReference type="Proteomes" id="UP001295684">
    <property type="component" value="Unassembled WGS sequence"/>
</dbReference>